<evidence type="ECO:0000256" key="3">
    <source>
        <dbReference type="ARBA" id="ARBA00022840"/>
    </source>
</evidence>
<dbReference type="PANTHER" id="PTHR10695:SF46">
    <property type="entry name" value="BIFUNCTIONAL COENZYME A SYNTHASE-RELATED"/>
    <property type="match status" value="1"/>
</dbReference>
<gene>
    <name evidence="5 7" type="primary">coaE</name>
    <name evidence="7" type="ORF">FGKAn22_21500</name>
</gene>
<keyword evidence="5 7" id="KW-0418">Kinase</keyword>
<dbReference type="InterPro" id="IPR027417">
    <property type="entry name" value="P-loop_NTPase"/>
</dbReference>
<dbReference type="GO" id="GO:0005737">
    <property type="term" value="C:cytoplasm"/>
    <property type="evidence" value="ECO:0007669"/>
    <property type="project" value="UniProtKB-SubCell"/>
</dbReference>
<keyword evidence="3 5" id="KW-0067">ATP-binding</keyword>
<dbReference type="GO" id="GO:0005524">
    <property type="term" value="F:ATP binding"/>
    <property type="evidence" value="ECO:0007669"/>
    <property type="project" value="UniProtKB-UniRule"/>
</dbReference>
<evidence type="ECO:0000256" key="5">
    <source>
        <dbReference type="HAMAP-Rule" id="MF_00376"/>
    </source>
</evidence>
<keyword evidence="4 5" id="KW-0173">Coenzyme A biosynthesis</keyword>
<keyword evidence="5" id="KW-0808">Transferase</keyword>
<dbReference type="Pfam" id="PF01121">
    <property type="entry name" value="CoaE"/>
    <property type="match status" value="1"/>
</dbReference>
<comment type="pathway">
    <text evidence="5">Cofactor biosynthesis; coenzyme A biosynthesis; CoA from (R)-pantothenate: step 5/5.</text>
</comment>
<keyword evidence="8" id="KW-1185">Reference proteome</keyword>
<dbReference type="CDD" id="cd02022">
    <property type="entry name" value="DPCK"/>
    <property type="match status" value="1"/>
</dbReference>
<evidence type="ECO:0000256" key="4">
    <source>
        <dbReference type="ARBA" id="ARBA00022993"/>
    </source>
</evidence>
<dbReference type="InterPro" id="IPR001977">
    <property type="entry name" value="Depp_CoAkinase"/>
</dbReference>
<dbReference type="SUPFAM" id="SSF52540">
    <property type="entry name" value="P-loop containing nucleoside triphosphate hydrolases"/>
    <property type="match status" value="1"/>
</dbReference>
<organism evidence="7 8">
    <name type="scientific">Ferrigenium kumadai</name>
    <dbReference type="NCBI Taxonomy" id="1682490"/>
    <lineage>
        <taxon>Bacteria</taxon>
        <taxon>Pseudomonadati</taxon>
        <taxon>Pseudomonadota</taxon>
        <taxon>Betaproteobacteria</taxon>
        <taxon>Nitrosomonadales</taxon>
        <taxon>Gallionellaceae</taxon>
        <taxon>Ferrigenium</taxon>
    </lineage>
</organism>
<feature type="binding site" evidence="5">
    <location>
        <begin position="19"/>
        <end position="24"/>
    </location>
    <ligand>
        <name>ATP</name>
        <dbReference type="ChEBI" id="CHEBI:30616"/>
    </ligand>
</feature>
<dbReference type="PANTHER" id="PTHR10695">
    <property type="entry name" value="DEPHOSPHO-COA KINASE-RELATED"/>
    <property type="match status" value="1"/>
</dbReference>
<dbReference type="PROSITE" id="PS51257">
    <property type="entry name" value="PROKAR_LIPOPROTEIN"/>
    <property type="match status" value="1"/>
</dbReference>
<comment type="catalytic activity">
    <reaction evidence="5">
        <text>3'-dephospho-CoA + ATP = ADP + CoA + H(+)</text>
        <dbReference type="Rhea" id="RHEA:18245"/>
        <dbReference type="ChEBI" id="CHEBI:15378"/>
        <dbReference type="ChEBI" id="CHEBI:30616"/>
        <dbReference type="ChEBI" id="CHEBI:57287"/>
        <dbReference type="ChEBI" id="CHEBI:57328"/>
        <dbReference type="ChEBI" id="CHEBI:456216"/>
        <dbReference type="EC" id="2.7.1.24"/>
    </reaction>
</comment>
<keyword evidence="2 5" id="KW-0547">Nucleotide-binding</keyword>
<sequence length="207" mass="22869">MTLRQAQDRLIVGLTGGIGCGKSTVAHLFAEHGAGIIDTDAISHQLTQASGAAIPSIRAAFGNHYIGDNGALDRAKMRALVFSDAEARQRLEQLLHPRILEQTKVQLQQMRASPYVIVVVPLLLQSSEYRKLVERVLVVDCDEHIQIERVMMRSQMTEEEVLAIIASQTPRAERLQLADDVIRNEDGLDELAAQVAALHLKYGQNNN</sequence>
<evidence type="ECO:0000256" key="6">
    <source>
        <dbReference type="NCBIfam" id="TIGR00152"/>
    </source>
</evidence>
<dbReference type="AlphaFoldDB" id="A0AAN1W181"/>
<comment type="function">
    <text evidence="5">Catalyzes the phosphorylation of the 3'-hydroxyl group of dephosphocoenzyme A to form coenzyme A.</text>
</comment>
<accession>A0AAN1W181</accession>
<evidence type="ECO:0000256" key="1">
    <source>
        <dbReference type="ARBA" id="ARBA00009018"/>
    </source>
</evidence>
<dbReference type="GO" id="GO:0015937">
    <property type="term" value="P:coenzyme A biosynthetic process"/>
    <property type="evidence" value="ECO:0007669"/>
    <property type="project" value="UniProtKB-UniRule"/>
</dbReference>
<name>A0AAN1W181_9PROT</name>
<dbReference type="RefSeq" id="WP_212785692.1">
    <property type="nucleotide sequence ID" value="NZ_AP019536.1"/>
</dbReference>
<dbReference type="Gene3D" id="3.40.50.300">
    <property type="entry name" value="P-loop containing nucleotide triphosphate hydrolases"/>
    <property type="match status" value="1"/>
</dbReference>
<dbReference type="NCBIfam" id="TIGR00152">
    <property type="entry name" value="dephospho-CoA kinase"/>
    <property type="match status" value="1"/>
</dbReference>
<evidence type="ECO:0000256" key="2">
    <source>
        <dbReference type="ARBA" id="ARBA00022741"/>
    </source>
</evidence>
<proteinExistence type="inferred from homology"/>
<reference evidence="7 8" key="1">
    <citation type="submission" date="2019-03" db="EMBL/GenBank/DDBJ databases">
        <title>Complete genome sequence of Ferrigenium kumadai strain An22, a microaerophilic iron-oxidizing bacterium isolated from a paddy field soil.</title>
        <authorList>
            <person name="Watanabe T."/>
            <person name="Asakawa S."/>
        </authorList>
    </citation>
    <scope>NUCLEOTIDE SEQUENCE [LARGE SCALE GENOMIC DNA]</scope>
    <source>
        <strain evidence="7 8">An22</strain>
    </source>
</reference>
<dbReference type="KEGG" id="fku:FGKAn22_21500"/>
<dbReference type="EC" id="2.7.1.24" evidence="5 6"/>
<dbReference type="EMBL" id="AP019536">
    <property type="protein sequence ID" value="BBJ00458.1"/>
    <property type="molecule type" value="Genomic_DNA"/>
</dbReference>
<keyword evidence="5" id="KW-0963">Cytoplasm</keyword>
<protein>
    <recommendedName>
        <fullName evidence="5 6">Dephospho-CoA kinase</fullName>
        <ecNumber evidence="5 6">2.7.1.24</ecNumber>
    </recommendedName>
    <alternativeName>
        <fullName evidence="5">Dephosphocoenzyme A kinase</fullName>
    </alternativeName>
</protein>
<evidence type="ECO:0000313" key="8">
    <source>
        <dbReference type="Proteomes" id="UP001319121"/>
    </source>
</evidence>
<comment type="similarity">
    <text evidence="1 5">Belongs to the CoaE family.</text>
</comment>
<comment type="subcellular location">
    <subcellularLocation>
        <location evidence="5">Cytoplasm</location>
    </subcellularLocation>
</comment>
<dbReference type="HAMAP" id="MF_00376">
    <property type="entry name" value="Dephospho_CoA_kinase"/>
    <property type="match status" value="1"/>
</dbReference>
<evidence type="ECO:0000313" key="7">
    <source>
        <dbReference type="EMBL" id="BBJ00458.1"/>
    </source>
</evidence>
<dbReference type="PROSITE" id="PS51219">
    <property type="entry name" value="DPCK"/>
    <property type="match status" value="1"/>
</dbReference>
<dbReference type="Proteomes" id="UP001319121">
    <property type="component" value="Chromosome"/>
</dbReference>
<dbReference type="GO" id="GO:0004140">
    <property type="term" value="F:dephospho-CoA kinase activity"/>
    <property type="evidence" value="ECO:0007669"/>
    <property type="project" value="UniProtKB-UniRule"/>
</dbReference>